<protein>
    <submittedName>
        <fullName evidence="1">Uncharacterized protein</fullName>
    </submittedName>
</protein>
<name>A0A9D9DZR0_9SPIO</name>
<reference evidence="1" key="2">
    <citation type="journal article" date="2021" name="PeerJ">
        <title>Extensive microbial diversity within the chicken gut microbiome revealed by metagenomics and culture.</title>
        <authorList>
            <person name="Gilroy R."/>
            <person name="Ravi A."/>
            <person name="Getino M."/>
            <person name="Pursley I."/>
            <person name="Horton D.L."/>
            <person name="Alikhan N.F."/>
            <person name="Baker D."/>
            <person name="Gharbi K."/>
            <person name="Hall N."/>
            <person name="Watson M."/>
            <person name="Adriaenssens E.M."/>
            <person name="Foster-Nyarko E."/>
            <person name="Jarju S."/>
            <person name="Secka A."/>
            <person name="Antonio M."/>
            <person name="Oren A."/>
            <person name="Chaudhuri R.R."/>
            <person name="La Ragione R."/>
            <person name="Hildebrand F."/>
            <person name="Pallen M.J."/>
        </authorList>
    </citation>
    <scope>NUCLEOTIDE SEQUENCE</scope>
    <source>
        <strain evidence="1">7293</strain>
    </source>
</reference>
<dbReference type="EMBL" id="JADIMT010000015">
    <property type="protein sequence ID" value="MBO8435511.1"/>
    <property type="molecule type" value="Genomic_DNA"/>
</dbReference>
<proteinExistence type="predicted"/>
<dbReference type="AlphaFoldDB" id="A0A9D9DZR0"/>
<reference evidence="1" key="1">
    <citation type="submission" date="2020-10" db="EMBL/GenBank/DDBJ databases">
        <authorList>
            <person name="Gilroy R."/>
        </authorList>
    </citation>
    <scope>NUCLEOTIDE SEQUENCE</scope>
    <source>
        <strain evidence="1">7293</strain>
    </source>
</reference>
<accession>A0A9D9DZR0</accession>
<evidence type="ECO:0000313" key="1">
    <source>
        <dbReference type="EMBL" id="MBO8435511.1"/>
    </source>
</evidence>
<gene>
    <name evidence="1" type="ORF">IAA97_00820</name>
</gene>
<sequence length="102" mass="12007">MAANTFKYELVILDPSLHKYIEATEETETFIQAVYNVLMKDKKLCSKRLSIYCRKPKSGDLQYMARFDGTSSRSRGWESYSHIIELSNGMQYYLTDERFELL</sequence>
<comment type="caution">
    <text evidence="1">The sequence shown here is derived from an EMBL/GenBank/DDBJ whole genome shotgun (WGS) entry which is preliminary data.</text>
</comment>
<evidence type="ECO:0000313" key="2">
    <source>
        <dbReference type="Proteomes" id="UP000823615"/>
    </source>
</evidence>
<organism evidence="1 2">
    <name type="scientific">Candidatus Ornithospirochaeta stercoripullorum</name>
    <dbReference type="NCBI Taxonomy" id="2840899"/>
    <lineage>
        <taxon>Bacteria</taxon>
        <taxon>Pseudomonadati</taxon>
        <taxon>Spirochaetota</taxon>
        <taxon>Spirochaetia</taxon>
        <taxon>Spirochaetales</taxon>
        <taxon>Spirochaetaceae</taxon>
        <taxon>Spirochaetaceae incertae sedis</taxon>
        <taxon>Candidatus Ornithospirochaeta</taxon>
    </lineage>
</organism>
<dbReference type="Proteomes" id="UP000823615">
    <property type="component" value="Unassembled WGS sequence"/>
</dbReference>